<dbReference type="GeneID" id="105228332"/>
<reference evidence="2" key="1">
    <citation type="journal article" date="2014" name="BMC Genomics">
        <title>Characterizing the developmental transcriptome of the oriental fruit fly, Bactrocera dorsalis (Diptera: Tephritidae) through comparative genomic analysis with Drosophila melanogaster utilizing modENCODE datasets.</title>
        <authorList>
            <person name="Geib S.M."/>
            <person name="Calla B."/>
            <person name="Hall B."/>
            <person name="Hou S."/>
            <person name="Manoukis N.C."/>
        </authorList>
    </citation>
    <scope>NUCLEOTIDE SEQUENCE</scope>
    <source>
        <strain evidence="2">Punador</strain>
    </source>
</reference>
<dbReference type="RefSeq" id="XP_011206434.2">
    <property type="nucleotide sequence ID" value="XM_011208132.4"/>
</dbReference>
<dbReference type="EMBL" id="GAKP01001701">
    <property type="protein sequence ID" value="JAC57251.1"/>
    <property type="molecule type" value="Transcribed_RNA"/>
</dbReference>
<sequence>MQNGIYYKEINTGTQSDINPNFSPANELVAFNREKINYPCEGVDLILKDRHKWHGDRSDWDVQNGNQAKWSRNNITATMERFEPTGDPLPPPPSSKFLDYGLAATVVASIKKETDDVKIVNPFNGASNDIESLGAVGSVDHVYSYAYYEPRVMKCNSNISQKEIIEKCKNEQISSRRNVSKGFRYKASNEQKTYLSLEDRHSYTTHYGTTENLYEEVNEKNVKHVHCDNHISISANSVKEEILQVQRNHFRVIEELNLSLETFIMPPNLTSNNIEETESIVHCGGAESNLSSAVETSNKILPPKNCKSGLIGGPSSSLSISGHRRKFSSTSLEDIVETFQSMDLKDNSQHSSNNVEFDEEDLDSGFSGSVISSGASYNESLRYNKSRGAPQTRSNAFSKSSCCSSPPSNEFSTKNNVTSQQSTSITNKRFCENLLPRKKGHEITPFNNSHRYSDMHHLYIRSTPEALSTGFKSGNNF</sequence>
<feature type="region of interest" description="Disordered" evidence="1">
    <location>
        <begin position="385"/>
        <end position="424"/>
    </location>
</feature>
<evidence type="ECO:0000313" key="2">
    <source>
        <dbReference type="EMBL" id="JAC57251.1"/>
    </source>
</evidence>
<accession>A0A034WNY6</accession>
<dbReference type="AlphaFoldDB" id="A0A034WNY6"/>
<name>A0A034WNY6_BACDO</name>
<dbReference type="KEGG" id="bdr:105228332"/>
<feature type="region of interest" description="Disordered" evidence="1">
    <location>
        <begin position="343"/>
        <end position="363"/>
    </location>
</feature>
<organism evidence="2">
    <name type="scientific">Bactrocera dorsalis</name>
    <name type="common">Oriental fruit fly</name>
    <name type="synonym">Dacus dorsalis</name>
    <dbReference type="NCBI Taxonomy" id="27457"/>
    <lineage>
        <taxon>Eukaryota</taxon>
        <taxon>Metazoa</taxon>
        <taxon>Ecdysozoa</taxon>
        <taxon>Arthropoda</taxon>
        <taxon>Hexapoda</taxon>
        <taxon>Insecta</taxon>
        <taxon>Pterygota</taxon>
        <taxon>Neoptera</taxon>
        <taxon>Endopterygota</taxon>
        <taxon>Diptera</taxon>
        <taxon>Brachycera</taxon>
        <taxon>Muscomorpha</taxon>
        <taxon>Tephritoidea</taxon>
        <taxon>Tephritidae</taxon>
        <taxon>Bactrocera</taxon>
        <taxon>Bactrocera</taxon>
    </lineage>
</organism>
<proteinExistence type="predicted"/>
<feature type="compositionally biased region" description="Low complexity" evidence="1">
    <location>
        <begin position="394"/>
        <end position="412"/>
    </location>
</feature>
<dbReference type="OrthoDB" id="7987013at2759"/>
<protein>
    <submittedName>
        <fullName evidence="2">Uncharacterized protein</fullName>
    </submittedName>
</protein>
<feature type="compositionally biased region" description="Polar residues" evidence="1">
    <location>
        <begin position="413"/>
        <end position="424"/>
    </location>
</feature>
<evidence type="ECO:0000256" key="1">
    <source>
        <dbReference type="SAM" id="MobiDB-lite"/>
    </source>
</evidence>